<evidence type="ECO:0000313" key="9">
    <source>
        <dbReference type="Proteomes" id="UP001562425"/>
    </source>
</evidence>
<reference evidence="8 9" key="1">
    <citation type="submission" date="2024-05" db="EMBL/GenBank/DDBJ databases">
        <title>Culex pipiens pipiens assembly and annotation.</title>
        <authorList>
            <person name="Alout H."/>
            <person name="Durand T."/>
        </authorList>
    </citation>
    <scope>NUCLEOTIDE SEQUENCE [LARGE SCALE GENOMIC DNA]</scope>
    <source>
        <strain evidence="8">HA-2024</strain>
        <tissue evidence="8">Whole body</tissue>
    </source>
</reference>
<feature type="compositionally biased region" description="Low complexity" evidence="6">
    <location>
        <begin position="583"/>
        <end position="601"/>
    </location>
</feature>
<dbReference type="InterPro" id="IPR052412">
    <property type="entry name" value="CC-Dev_Transcription_Reg"/>
</dbReference>
<feature type="region of interest" description="Disordered" evidence="6">
    <location>
        <begin position="223"/>
        <end position="301"/>
    </location>
</feature>
<feature type="domain" description="Protein capicua homolog-like" evidence="7">
    <location>
        <begin position="359"/>
        <end position="452"/>
    </location>
</feature>
<accession>A0ABD1CS87</accession>
<dbReference type="Pfam" id="PF16090">
    <property type="entry name" value="DUF4819"/>
    <property type="match status" value="1"/>
</dbReference>
<feature type="region of interest" description="Disordered" evidence="6">
    <location>
        <begin position="725"/>
        <end position="799"/>
    </location>
</feature>
<dbReference type="PANTHER" id="PTHR13059:SF13">
    <property type="entry name" value="PROTEIN CAPICUA HOMOLOG"/>
    <property type="match status" value="1"/>
</dbReference>
<dbReference type="AlphaFoldDB" id="A0ABD1CS87"/>
<feature type="compositionally biased region" description="Polar residues" evidence="6">
    <location>
        <begin position="254"/>
        <end position="270"/>
    </location>
</feature>
<feature type="compositionally biased region" description="Low complexity" evidence="6">
    <location>
        <begin position="54"/>
        <end position="81"/>
    </location>
</feature>
<dbReference type="EMBL" id="JBEHCU010009756">
    <property type="protein sequence ID" value="KAL1379297.1"/>
    <property type="molecule type" value="Genomic_DNA"/>
</dbReference>
<feature type="region of interest" description="Disordered" evidence="6">
    <location>
        <begin position="562"/>
        <end position="703"/>
    </location>
</feature>
<gene>
    <name evidence="8" type="ORF">pipiens_003815</name>
</gene>
<evidence type="ECO:0000259" key="7">
    <source>
        <dbReference type="Pfam" id="PF16090"/>
    </source>
</evidence>
<keyword evidence="4" id="KW-0804">Transcription</keyword>
<evidence type="ECO:0000256" key="1">
    <source>
        <dbReference type="ARBA" id="ARBA00022553"/>
    </source>
</evidence>
<keyword evidence="9" id="KW-1185">Reference proteome</keyword>
<feature type="compositionally biased region" description="Low complexity" evidence="6">
    <location>
        <begin position="649"/>
        <end position="665"/>
    </location>
</feature>
<evidence type="ECO:0000256" key="6">
    <source>
        <dbReference type="SAM" id="MobiDB-lite"/>
    </source>
</evidence>
<sequence>MGEFVFKKPKIPASVISSVGTVNYRQTTASSSAVQQLYLLHHRQRPDAMISQEAAATPTTTTTTSAAPSMGAAANGNSSTNPQPPRQHPKKRKFDLAELEEMESHRDSVGAPPLPVDTGGGGGDGGGGGEGGLINGNSETINAGEGPVAADGNNGTTRSSHQQLGYSIAGGVQGMQQTQQHRQVFLTADVGRLQQQQQQTIRIQQQTVDGYFTNKKIYASSSYGSPVNSYKPAATPPSSLAPTTTVGSPAAAAASTSNVQHGSSSSSTPPHQLAGTPPVAEPSTSTPPSSSSSSSSAAPSSLIDLSDWSNSYRVLAKRKDYYESGVIRSSSSSNTVTVQFDYPEGSTQTYGDVFGAGRYDIIDDACPSASDVVAGCRVCIRAQTVPPHPAGNVYVEAVVKEVQNNTKQFSVQLIGPAAATASGGGGPQEIKLVKRVDIRLLKPPWWDELEEMVAAVEGARKQQQQQQQVPVNNKSSPVTTSFHHNTDQGVTQQQQQQPATIMYGSQPQYKTISITQGRGIATATSAGSRYDPSNQQSHVPLQMYQILPTLHTNEEHYRTAATSPFQTDGQSSATTANPYQNPHHLSQQQQQQHQEQLTTSTVLTAGSPHDLGAASGGANRPSYYDYESDDELRREDISFPIDGENEKYSGSSKRSSMQSRGSTSSLLDQRSTPRSQPATPRSQAATPHRFKKGDVVSTPSGIRKKFNGKQWRRLCSNETCSKESQRRGYCSRHLSQKGNALRSSTGSTANHFNSSRSSSKTQLDEDTSRDSETSPNYRVAGRFDQEETDVANMLGELAP</sequence>
<name>A0ABD1CS87_CULPP</name>
<feature type="compositionally biased region" description="Polar residues" evidence="6">
    <location>
        <begin position="666"/>
        <end position="685"/>
    </location>
</feature>
<evidence type="ECO:0000256" key="2">
    <source>
        <dbReference type="ARBA" id="ARBA00023015"/>
    </source>
</evidence>
<keyword evidence="1" id="KW-0597">Phosphoprotein</keyword>
<feature type="region of interest" description="Disordered" evidence="6">
    <location>
        <begin position="52"/>
        <end position="161"/>
    </location>
</feature>
<feature type="compositionally biased region" description="Low complexity" evidence="6">
    <location>
        <begin position="232"/>
        <end position="245"/>
    </location>
</feature>
<feature type="compositionally biased region" description="Polar residues" evidence="6">
    <location>
        <begin position="562"/>
        <end position="580"/>
    </location>
</feature>
<proteinExistence type="predicted"/>
<evidence type="ECO:0000256" key="3">
    <source>
        <dbReference type="ARBA" id="ARBA00023125"/>
    </source>
</evidence>
<feature type="compositionally biased region" description="Gly residues" evidence="6">
    <location>
        <begin position="118"/>
        <end position="134"/>
    </location>
</feature>
<comment type="caution">
    <text evidence="8">The sequence shown here is derived from an EMBL/GenBank/DDBJ whole genome shotgun (WGS) entry which is preliminary data.</text>
</comment>
<dbReference type="InterPro" id="IPR032147">
    <property type="entry name" value="Cic_dom"/>
</dbReference>
<dbReference type="PANTHER" id="PTHR13059">
    <property type="entry name" value="HMG-BOX TRANSCRIPTION FACTOR BBX"/>
    <property type="match status" value="1"/>
</dbReference>
<protein>
    <recommendedName>
        <fullName evidence="7">Protein capicua homolog-like domain-containing protein</fullName>
    </recommendedName>
</protein>
<keyword evidence="2" id="KW-0805">Transcription regulation</keyword>
<feature type="compositionally biased region" description="Basic and acidic residues" evidence="6">
    <location>
        <begin position="762"/>
        <end position="772"/>
    </location>
</feature>
<feature type="compositionally biased region" description="Polar residues" evidence="6">
    <location>
        <begin position="736"/>
        <end position="761"/>
    </location>
</feature>
<evidence type="ECO:0000256" key="4">
    <source>
        <dbReference type="ARBA" id="ARBA00023163"/>
    </source>
</evidence>
<keyword evidence="3" id="KW-0238">DNA-binding</keyword>
<dbReference type="GO" id="GO:0003677">
    <property type="term" value="F:DNA binding"/>
    <property type="evidence" value="ECO:0007669"/>
    <property type="project" value="UniProtKB-KW"/>
</dbReference>
<dbReference type="Proteomes" id="UP001562425">
    <property type="component" value="Unassembled WGS sequence"/>
</dbReference>
<organism evidence="8 9">
    <name type="scientific">Culex pipiens pipiens</name>
    <name type="common">Northern house mosquito</name>
    <dbReference type="NCBI Taxonomy" id="38569"/>
    <lineage>
        <taxon>Eukaryota</taxon>
        <taxon>Metazoa</taxon>
        <taxon>Ecdysozoa</taxon>
        <taxon>Arthropoda</taxon>
        <taxon>Hexapoda</taxon>
        <taxon>Insecta</taxon>
        <taxon>Pterygota</taxon>
        <taxon>Neoptera</taxon>
        <taxon>Endopterygota</taxon>
        <taxon>Diptera</taxon>
        <taxon>Nematocera</taxon>
        <taxon>Culicoidea</taxon>
        <taxon>Culicidae</taxon>
        <taxon>Culicinae</taxon>
        <taxon>Culicini</taxon>
        <taxon>Culex</taxon>
        <taxon>Culex</taxon>
    </lineage>
</organism>
<evidence type="ECO:0000256" key="5">
    <source>
        <dbReference type="ARBA" id="ARBA00023242"/>
    </source>
</evidence>
<keyword evidence="5" id="KW-0539">Nucleus</keyword>
<evidence type="ECO:0000313" key="8">
    <source>
        <dbReference type="EMBL" id="KAL1379297.1"/>
    </source>
</evidence>
<feature type="compositionally biased region" description="Low complexity" evidence="6">
    <location>
        <begin position="282"/>
        <end position="301"/>
    </location>
</feature>